<keyword evidence="5 12" id="KW-0436">Ligase</keyword>
<evidence type="ECO:0000256" key="3">
    <source>
        <dbReference type="ARBA" id="ARBA00012814"/>
    </source>
</evidence>
<gene>
    <name evidence="12" type="ORF">BOM_1090</name>
</gene>
<dbReference type="CDD" id="cd00496">
    <property type="entry name" value="PheRS_alpha_core"/>
    <property type="match status" value="1"/>
</dbReference>
<protein>
    <recommendedName>
        <fullName evidence="3">phenylalanine--tRNA ligase</fullName>
        <ecNumber evidence="3">6.1.1.20</ecNumber>
    </recommendedName>
</protein>
<keyword evidence="12" id="KW-0614">Plasmid</keyword>
<dbReference type="InterPro" id="IPR004529">
    <property type="entry name" value="Phe-tRNA-synth_IIc_asu"/>
</dbReference>
<sequence>MGYTLMESKFDIIKTLHPLEMKVILNYEEGDEIFALRLSEDLFYNEGQSNKTIEWLVSKGILRETFRKINVSYRLTEKGFDALDNGSIEERIVNLVSRKTVLVANLSSELGVDVRDAGKAFGNLSKEGVLSLGLGKEIIVKDLKKRSNYKVVKELLAKARCCDLFEDNLSQDELLVIANYSKKKGASSVLFKVIEKLDLKFEFSKFGVEIRSELNKNNLTGGDEIVKLTPEMLKSKSYENKKFRAYNIHVSSNKTFIGRANPYSEYIASVKDNLVSLGFEEFDGPLVESEFFNNDALFMPQFHPARDLRDVYYIKEPNSLQSLPEPYFSNVKAVHENGYITGSRGWRYDFSKSISKRLVLRTQGTVLSAKQLINAKNPGKYFGIVRCFRYDQVDATHGTDFYQTEGIVLGNDVNVKTLLGLLEIFAKKLAGATEIKYVPAYFPFTEPSIEVHVKHPVLGWFELGGSGIFRPEVTKPFGIDVPVIAWGIGIDRMALMHLGLSDLRELFTHDIGDVVLRRGKINA</sequence>
<evidence type="ECO:0000313" key="12">
    <source>
        <dbReference type="EMBL" id="AHH05633.1"/>
    </source>
</evidence>
<evidence type="ECO:0000256" key="5">
    <source>
        <dbReference type="ARBA" id="ARBA00022598"/>
    </source>
</evidence>
<dbReference type="GO" id="GO:0006432">
    <property type="term" value="P:phenylalanyl-tRNA aminoacylation"/>
    <property type="evidence" value="ECO:0007669"/>
    <property type="project" value="InterPro"/>
</dbReference>
<dbReference type="EC" id="6.1.1.20" evidence="3"/>
<dbReference type="PATRIC" id="fig|1292392.3.peg.354"/>
<name>W5SCS4_9SPIR</name>
<evidence type="ECO:0000256" key="11">
    <source>
        <dbReference type="ARBA" id="ARBA00023146"/>
    </source>
</evidence>
<keyword evidence="10" id="KW-0648">Protein biosynthesis</keyword>
<keyword evidence="7" id="KW-0547">Nucleotide-binding</keyword>
<dbReference type="GO" id="GO:0000049">
    <property type="term" value="F:tRNA binding"/>
    <property type="evidence" value="ECO:0007669"/>
    <property type="project" value="InterPro"/>
</dbReference>
<dbReference type="GO" id="GO:0005737">
    <property type="term" value="C:cytoplasm"/>
    <property type="evidence" value="ECO:0007669"/>
    <property type="project" value="UniProtKB-SubCell"/>
</dbReference>
<dbReference type="InterPro" id="IPR002319">
    <property type="entry name" value="Phenylalanyl-tRNA_Synthase"/>
</dbReference>
<comment type="similarity">
    <text evidence="2">Belongs to the class-II aminoacyl-tRNA synthetase family. Phe-tRNA synthetase alpha subunit type 2 subfamily.</text>
</comment>
<dbReference type="NCBIfam" id="NF003210">
    <property type="entry name" value="PRK04172.1"/>
    <property type="match status" value="1"/>
</dbReference>
<keyword evidence="8" id="KW-0067">ATP-binding</keyword>
<dbReference type="PROSITE" id="PS50862">
    <property type="entry name" value="AA_TRNA_LIGASE_II"/>
    <property type="match status" value="1"/>
</dbReference>
<keyword evidence="6" id="KW-0479">Metal-binding</keyword>
<evidence type="ECO:0000256" key="10">
    <source>
        <dbReference type="ARBA" id="ARBA00022917"/>
    </source>
</evidence>
<organism evidence="12">
    <name type="scientific">Borrelia miyamotoi FR64b</name>
    <dbReference type="NCBI Taxonomy" id="1292392"/>
    <lineage>
        <taxon>Bacteria</taxon>
        <taxon>Pseudomonadati</taxon>
        <taxon>Spirochaetota</taxon>
        <taxon>Spirochaetia</taxon>
        <taxon>Spirochaetales</taxon>
        <taxon>Borreliaceae</taxon>
        <taxon>Borrelia</taxon>
    </lineage>
</organism>
<dbReference type="InterPro" id="IPR045864">
    <property type="entry name" value="aa-tRNA-synth_II/BPL/LPL"/>
</dbReference>
<dbReference type="InterPro" id="IPR006195">
    <property type="entry name" value="aa-tRNA-synth_II"/>
</dbReference>
<dbReference type="HOGENOM" id="CLU_025086_2_2_12"/>
<evidence type="ECO:0000256" key="2">
    <source>
        <dbReference type="ARBA" id="ARBA00006703"/>
    </source>
</evidence>
<dbReference type="GO" id="GO:0004826">
    <property type="term" value="F:phenylalanine-tRNA ligase activity"/>
    <property type="evidence" value="ECO:0007669"/>
    <property type="project" value="UniProtKB-EC"/>
</dbReference>
<comment type="subcellular location">
    <subcellularLocation>
        <location evidence="1">Cytoplasm</location>
    </subcellularLocation>
</comment>
<dbReference type="GO" id="GO:0005524">
    <property type="term" value="F:ATP binding"/>
    <property type="evidence" value="ECO:0007669"/>
    <property type="project" value="UniProtKB-KW"/>
</dbReference>
<proteinExistence type="inferred from homology"/>
<dbReference type="SUPFAM" id="SSF55681">
    <property type="entry name" value="Class II aaRS and biotin synthetases"/>
    <property type="match status" value="1"/>
</dbReference>
<keyword evidence="9" id="KW-0460">Magnesium</keyword>
<dbReference type="PANTHER" id="PTHR11538:SF40">
    <property type="entry name" value="PHENYLALANINE--TRNA LIGASE ALPHA SUBUNIT"/>
    <property type="match status" value="1"/>
</dbReference>
<dbReference type="NCBIfam" id="TIGR00468">
    <property type="entry name" value="pheS"/>
    <property type="match status" value="1"/>
</dbReference>
<keyword evidence="4" id="KW-0963">Cytoplasm</keyword>
<evidence type="ECO:0000256" key="9">
    <source>
        <dbReference type="ARBA" id="ARBA00022842"/>
    </source>
</evidence>
<evidence type="ECO:0000256" key="8">
    <source>
        <dbReference type="ARBA" id="ARBA00022840"/>
    </source>
</evidence>
<dbReference type="EMBL" id="CP004224">
    <property type="protein sequence ID" value="AHH05633.1"/>
    <property type="molecule type" value="Genomic_DNA"/>
</dbReference>
<dbReference type="AlphaFoldDB" id="W5SCS4"/>
<dbReference type="GO" id="GO:0046872">
    <property type="term" value="F:metal ion binding"/>
    <property type="evidence" value="ECO:0007669"/>
    <property type="project" value="UniProtKB-KW"/>
</dbReference>
<geneLocation type="plasmid" evidence="12">
    <name>unnamed</name>
</geneLocation>
<evidence type="ECO:0000256" key="4">
    <source>
        <dbReference type="ARBA" id="ARBA00022490"/>
    </source>
</evidence>
<reference evidence="12" key="1">
    <citation type="submission" date="2013-02" db="EMBL/GenBank/DDBJ databases">
        <title>Comparative genomics of Borrelia species.</title>
        <authorList>
            <person name="Schwan T.G."/>
            <person name="Raffel S.J."/>
            <person name="Porcella S.F."/>
        </authorList>
    </citation>
    <scope>NUCLEOTIDE SEQUENCE</scope>
    <source>
        <strain evidence="12">FR64b</strain>
        <plasmid evidence="12">unnamed</plasmid>
    </source>
</reference>
<evidence type="ECO:0000256" key="6">
    <source>
        <dbReference type="ARBA" id="ARBA00022723"/>
    </source>
</evidence>
<dbReference type="Gene3D" id="3.30.930.10">
    <property type="entry name" value="Bira Bifunctional Protein, Domain 2"/>
    <property type="match status" value="1"/>
</dbReference>
<dbReference type="Pfam" id="PF01409">
    <property type="entry name" value="tRNA-synt_2d"/>
    <property type="match status" value="1"/>
</dbReference>
<evidence type="ECO:0000256" key="1">
    <source>
        <dbReference type="ARBA" id="ARBA00004496"/>
    </source>
</evidence>
<accession>W5SCS4</accession>
<dbReference type="PANTHER" id="PTHR11538">
    <property type="entry name" value="PHENYLALANYL-TRNA SYNTHETASE"/>
    <property type="match status" value="1"/>
</dbReference>
<keyword evidence="11 12" id="KW-0030">Aminoacyl-tRNA synthetase</keyword>
<evidence type="ECO:0000256" key="7">
    <source>
        <dbReference type="ARBA" id="ARBA00022741"/>
    </source>
</evidence>